<feature type="chain" id="PRO_5036466169" description="PGG domain-containing protein" evidence="2">
    <location>
        <begin position="18"/>
        <end position="103"/>
    </location>
</feature>
<evidence type="ECO:0000256" key="1">
    <source>
        <dbReference type="SAM" id="Phobius"/>
    </source>
</evidence>
<keyword evidence="1" id="KW-0472">Membrane</keyword>
<dbReference type="GO" id="GO:0016020">
    <property type="term" value="C:membrane"/>
    <property type="evidence" value="ECO:0007669"/>
    <property type="project" value="TreeGrafter"/>
</dbReference>
<dbReference type="Proteomes" id="UP000298416">
    <property type="component" value="Unassembled WGS sequence"/>
</dbReference>
<evidence type="ECO:0000256" key="2">
    <source>
        <dbReference type="SAM" id="SignalP"/>
    </source>
</evidence>
<protein>
    <recommendedName>
        <fullName evidence="3">PGG domain-containing protein</fullName>
    </recommendedName>
</protein>
<dbReference type="InterPro" id="IPR026961">
    <property type="entry name" value="PGG_dom"/>
</dbReference>
<dbReference type="PANTHER" id="PTHR24177:SF426">
    <property type="entry name" value="PROTEIN, PUTATIVE-RELATED"/>
    <property type="match status" value="1"/>
</dbReference>
<dbReference type="EMBL" id="PNBA02001166">
    <property type="protein sequence ID" value="KAG6382234.1"/>
    <property type="molecule type" value="Genomic_DNA"/>
</dbReference>
<reference evidence="4" key="2">
    <citation type="submission" date="2020-08" db="EMBL/GenBank/DDBJ databases">
        <title>Plant Genome Project.</title>
        <authorList>
            <person name="Zhang R.-G."/>
        </authorList>
    </citation>
    <scope>NUCLEOTIDE SEQUENCE</scope>
    <source>
        <strain evidence="4">Huo1</strain>
        <tissue evidence="4">Leaf</tissue>
    </source>
</reference>
<feature type="signal peptide" evidence="2">
    <location>
        <begin position="1"/>
        <end position="17"/>
    </location>
</feature>
<keyword evidence="1" id="KW-0812">Transmembrane</keyword>
<organism evidence="4">
    <name type="scientific">Salvia splendens</name>
    <name type="common">Scarlet sage</name>
    <dbReference type="NCBI Taxonomy" id="180675"/>
    <lineage>
        <taxon>Eukaryota</taxon>
        <taxon>Viridiplantae</taxon>
        <taxon>Streptophyta</taxon>
        <taxon>Embryophyta</taxon>
        <taxon>Tracheophyta</taxon>
        <taxon>Spermatophyta</taxon>
        <taxon>Magnoliopsida</taxon>
        <taxon>eudicotyledons</taxon>
        <taxon>Gunneridae</taxon>
        <taxon>Pentapetalae</taxon>
        <taxon>asterids</taxon>
        <taxon>lamiids</taxon>
        <taxon>Lamiales</taxon>
        <taxon>Lamiaceae</taxon>
        <taxon>Nepetoideae</taxon>
        <taxon>Mentheae</taxon>
        <taxon>Salviinae</taxon>
        <taxon>Salvia</taxon>
        <taxon>Salvia subgen. Calosphace</taxon>
        <taxon>core Calosphace</taxon>
    </lineage>
</organism>
<gene>
    <name evidence="4" type="ORF">SASPL_158132</name>
</gene>
<dbReference type="Pfam" id="PF13962">
    <property type="entry name" value="PGG"/>
    <property type="match status" value="1"/>
</dbReference>
<evidence type="ECO:0000313" key="4">
    <source>
        <dbReference type="EMBL" id="KAG6382234.1"/>
    </source>
</evidence>
<accession>A0A8X8VTS4</accession>
<keyword evidence="2" id="KW-0732">Signal</keyword>
<keyword evidence="5" id="KW-1185">Reference proteome</keyword>
<evidence type="ECO:0000313" key="5">
    <source>
        <dbReference type="Proteomes" id="UP000298416"/>
    </source>
</evidence>
<comment type="caution">
    <text evidence="4">The sequence shown here is derived from an EMBL/GenBank/DDBJ whole genome shotgun (WGS) entry which is preliminary data.</text>
</comment>
<dbReference type="AlphaFoldDB" id="A0A8X8VTS4"/>
<reference evidence="4" key="1">
    <citation type="submission" date="2018-01" db="EMBL/GenBank/DDBJ databases">
        <authorList>
            <person name="Mao J.F."/>
        </authorList>
    </citation>
    <scope>NUCLEOTIDE SEQUENCE</scope>
    <source>
        <strain evidence="4">Huo1</strain>
        <tissue evidence="4">Leaf</tissue>
    </source>
</reference>
<name>A0A8X8VTS4_SALSN</name>
<evidence type="ECO:0000259" key="3">
    <source>
        <dbReference type="Pfam" id="PF13962"/>
    </source>
</evidence>
<proteinExistence type="predicted"/>
<sequence length="103" mass="10995">MTMVAAVLIATMAFQAAVSPPGGVWQEDGFDKETSRDYKAGFAVMATKHPKTYANFVHANLLSFISSTIAILLLSTAGGRTSGFSRNGGKRLVKKVRPNCDTV</sequence>
<feature type="domain" description="PGG" evidence="3">
    <location>
        <begin position="2"/>
        <end position="77"/>
    </location>
</feature>
<dbReference type="PANTHER" id="PTHR24177">
    <property type="entry name" value="CASKIN"/>
    <property type="match status" value="1"/>
</dbReference>
<feature type="transmembrane region" description="Helical" evidence="1">
    <location>
        <begin position="56"/>
        <end position="77"/>
    </location>
</feature>
<keyword evidence="1" id="KW-1133">Transmembrane helix</keyword>